<dbReference type="EMBL" id="JBHLXE010000070">
    <property type="protein sequence ID" value="MFC0179616.1"/>
    <property type="molecule type" value="Genomic_DNA"/>
</dbReference>
<dbReference type="SUPFAM" id="SSF53383">
    <property type="entry name" value="PLP-dependent transferases"/>
    <property type="match status" value="1"/>
</dbReference>
<proteinExistence type="inferred from homology"/>
<keyword evidence="4" id="KW-0808">Transferase</keyword>
<dbReference type="Gene3D" id="3.40.640.10">
    <property type="entry name" value="Type I PLP-dependent aspartate aminotransferase-like (Major domain)"/>
    <property type="match status" value="1"/>
</dbReference>
<evidence type="ECO:0000256" key="2">
    <source>
        <dbReference type="ARBA" id="ARBA00037999"/>
    </source>
</evidence>
<organism evidence="4 5">
    <name type="scientific">Thorsellia kenyensis</name>
    <dbReference type="NCBI Taxonomy" id="1549888"/>
    <lineage>
        <taxon>Bacteria</taxon>
        <taxon>Pseudomonadati</taxon>
        <taxon>Pseudomonadota</taxon>
        <taxon>Gammaproteobacteria</taxon>
        <taxon>Enterobacterales</taxon>
        <taxon>Thorselliaceae</taxon>
        <taxon>Thorsellia</taxon>
    </lineage>
</organism>
<dbReference type="PIRSF" id="PIRSF000390">
    <property type="entry name" value="PLP_StrS"/>
    <property type="match status" value="1"/>
</dbReference>
<gene>
    <name evidence="4" type="ORF">ACFFIT_05885</name>
</gene>
<dbReference type="PANTHER" id="PTHR30244">
    <property type="entry name" value="TRANSAMINASE"/>
    <property type="match status" value="1"/>
</dbReference>
<evidence type="ECO:0000256" key="1">
    <source>
        <dbReference type="ARBA" id="ARBA00022898"/>
    </source>
</evidence>
<keyword evidence="4" id="KW-0032">Aminotransferase</keyword>
<dbReference type="InterPro" id="IPR015424">
    <property type="entry name" value="PyrdxlP-dep_Trfase"/>
</dbReference>
<dbReference type="RefSeq" id="WP_385876720.1">
    <property type="nucleotide sequence ID" value="NZ_JBHLXE010000070.1"/>
</dbReference>
<name>A0ABV6C9G3_9GAMM</name>
<evidence type="ECO:0000256" key="3">
    <source>
        <dbReference type="RuleBase" id="RU004508"/>
    </source>
</evidence>
<dbReference type="InterPro" id="IPR015422">
    <property type="entry name" value="PyrdxlP-dep_Trfase_small"/>
</dbReference>
<comment type="caution">
    <text evidence="4">The sequence shown here is derived from an EMBL/GenBank/DDBJ whole genome shotgun (WGS) entry which is preliminary data.</text>
</comment>
<dbReference type="CDD" id="cd00616">
    <property type="entry name" value="AHBA_syn"/>
    <property type="match status" value="1"/>
</dbReference>
<accession>A0ABV6C9G3</accession>
<reference evidence="4 5" key="1">
    <citation type="submission" date="2024-09" db="EMBL/GenBank/DDBJ databases">
        <authorList>
            <person name="Sun Q."/>
            <person name="Mori K."/>
        </authorList>
    </citation>
    <scope>NUCLEOTIDE SEQUENCE [LARGE SCALE GENOMIC DNA]</scope>
    <source>
        <strain evidence="4 5">CCM 8545</strain>
    </source>
</reference>
<dbReference type="Proteomes" id="UP001589758">
    <property type="component" value="Unassembled WGS sequence"/>
</dbReference>
<dbReference type="InterPro" id="IPR000653">
    <property type="entry name" value="DegT/StrS_aminotransferase"/>
</dbReference>
<evidence type="ECO:0000313" key="4">
    <source>
        <dbReference type="EMBL" id="MFC0179616.1"/>
    </source>
</evidence>
<dbReference type="Gene3D" id="3.90.1150.10">
    <property type="entry name" value="Aspartate Aminotransferase, domain 1"/>
    <property type="match status" value="1"/>
</dbReference>
<keyword evidence="5" id="KW-1185">Reference proteome</keyword>
<keyword evidence="1 3" id="KW-0663">Pyridoxal phosphate</keyword>
<protein>
    <submittedName>
        <fullName evidence="4">DegT/DnrJ/EryC1/StrS family aminotransferase</fullName>
    </submittedName>
</protein>
<dbReference type="PANTHER" id="PTHR30244:SF36">
    <property type="entry name" value="3-OXO-GLUCOSE-6-PHOSPHATE:GLUTAMATE AMINOTRANSFERASE"/>
    <property type="match status" value="1"/>
</dbReference>
<evidence type="ECO:0000313" key="5">
    <source>
        <dbReference type="Proteomes" id="UP001589758"/>
    </source>
</evidence>
<dbReference type="InterPro" id="IPR015421">
    <property type="entry name" value="PyrdxlP-dep_Trfase_major"/>
</dbReference>
<sequence length="366" mass="41167">MIQFLDLQKINNQYSEEIKKVCQCVIDSGRYIQGEQLERFEENFANYCGSKYTIGVGNGLDALTLTLKAWKEMGKLKDGDEVIVPANTYIASIMAITTNNLNPILVEPDDKTYNISKKNIIKAITSKTKVILPVHLYGQIADMEGVIQLANDFNLLVLEDSAQAHGAILGTKKTGNLGDASGFSFYPGKNLGALGDGGAITTNCDELNEVLRSLRNYGSKEKYTNVFLGVNSRLDEIQAAILNVKLKYLDNEIEYRRQIAEKYLSLIKNESITLPSVLNKNAHVWHLFVIRTNKRNSLQEYLSEKNIQTLIHYPIPPHKQKAYGQFNELSLPITELLHKELLSLPIGSHLQDSDINYIIDIINEFK</sequence>
<comment type="similarity">
    <text evidence="2 3">Belongs to the DegT/DnrJ/EryC1 family.</text>
</comment>
<dbReference type="GO" id="GO:0008483">
    <property type="term" value="F:transaminase activity"/>
    <property type="evidence" value="ECO:0007669"/>
    <property type="project" value="UniProtKB-KW"/>
</dbReference>
<dbReference type="Pfam" id="PF01041">
    <property type="entry name" value="DegT_DnrJ_EryC1"/>
    <property type="match status" value="1"/>
</dbReference>